<gene>
    <name evidence="7" type="ORF">SAMN05660337_0768</name>
</gene>
<dbReference type="Pfam" id="PF17836">
    <property type="entry name" value="PglD_N"/>
    <property type="match status" value="1"/>
</dbReference>
<accession>A0A1G9CRD7</accession>
<evidence type="ECO:0000259" key="5">
    <source>
        <dbReference type="Pfam" id="PF17836"/>
    </source>
</evidence>
<evidence type="ECO:0000256" key="2">
    <source>
        <dbReference type="ARBA" id="ARBA00022679"/>
    </source>
</evidence>
<evidence type="ECO:0000256" key="1">
    <source>
        <dbReference type="ARBA" id="ARBA00007274"/>
    </source>
</evidence>
<evidence type="ECO:0000256" key="3">
    <source>
        <dbReference type="ARBA" id="ARBA00022737"/>
    </source>
</evidence>
<dbReference type="PANTHER" id="PTHR43300">
    <property type="entry name" value="ACETYLTRANSFERASE"/>
    <property type="match status" value="1"/>
</dbReference>
<dbReference type="Pfam" id="PF25087">
    <property type="entry name" value="GMPPB_C"/>
    <property type="match status" value="1"/>
</dbReference>
<dbReference type="RefSeq" id="WP_092158376.1">
    <property type="nucleotide sequence ID" value="NZ_FNGA01000001.1"/>
</dbReference>
<keyword evidence="2 7" id="KW-0808">Transferase</keyword>
<dbReference type="Proteomes" id="UP000199053">
    <property type="component" value="Unassembled WGS sequence"/>
</dbReference>
<evidence type="ECO:0000259" key="6">
    <source>
        <dbReference type="Pfam" id="PF25087"/>
    </source>
</evidence>
<keyword evidence="7" id="KW-0012">Acyltransferase</keyword>
<feature type="binding site" evidence="4">
    <location>
        <position position="165"/>
    </location>
    <ligand>
        <name>acetyl-CoA</name>
        <dbReference type="ChEBI" id="CHEBI:57288"/>
    </ligand>
</feature>
<dbReference type="CDD" id="cd03360">
    <property type="entry name" value="LbH_AT_putative"/>
    <property type="match status" value="1"/>
</dbReference>
<evidence type="ECO:0000313" key="7">
    <source>
        <dbReference type="EMBL" id="SDK54240.1"/>
    </source>
</evidence>
<feature type="domain" description="PglD N-terminal" evidence="5">
    <location>
        <begin position="3"/>
        <end position="80"/>
    </location>
</feature>
<proteinExistence type="inferred from homology"/>
<dbReference type="InterPro" id="IPR050179">
    <property type="entry name" value="Trans_hexapeptide_repeat"/>
</dbReference>
<organism evidence="7 8">
    <name type="scientific">Maridesulfovibrio ferrireducens</name>
    <dbReference type="NCBI Taxonomy" id="246191"/>
    <lineage>
        <taxon>Bacteria</taxon>
        <taxon>Pseudomonadati</taxon>
        <taxon>Thermodesulfobacteriota</taxon>
        <taxon>Desulfovibrionia</taxon>
        <taxon>Desulfovibrionales</taxon>
        <taxon>Desulfovibrionaceae</taxon>
        <taxon>Maridesulfovibrio</taxon>
    </lineage>
</organism>
<keyword evidence="8" id="KW-1185">Reference proteome</keyword>
<dbReference type="SUPFAM" id="SSF51161">
    <property type="entry name" value="Trimeric LpxA-like enzymes"/>
    <property type="match status" value="1"/>
</dbReference>
<feature type="binding site" evidence="4">
    <location>
        <position position="144"/>
    </location>
    <ligand>
        <name>acetyl-CoA</name>
        <dbReference type="ChEBI" id="CHEBI:57288"/>
    </ligand>
</feature>
<evidence type="ECO:0000256" key="4">
    <source>
        <dbReference type="PIRSR" id="PIRSR620019-2"/>
    </source>
</evidence>
<dbReference type="InterPro" id="IPR018357">
    <property type="entry name" value="Hexapep_transf_CS"/>
</dbReference>
<dbReference type="InterPro" id="IPR020019">
    <property type="entry name" value="AcTrfase_PglD-like"/>
</dbReference>
<feature type="binding site" evidence="4">
    <location>
        <position position="68"/>
    </location>
    <ligand>
        <name>substrate</name>
    </ligand>
</feature>
<dbReference type="Gene3D" id="3.40.50.20">
    <property type="match status" value="1"/>
</dbReference>
<name>A0A1G9CRD7_9BACT</name>
<dbReference type="Gene3D" id="2.160.10.10">
    <property type="entry name" value="Hexapeptide repeat proteins"/>
    <property type="match status" value="1"/>
</dbReference>
<dbReference type="OrthoDB" id="9801456at2"/>
<dbReference type="InterPro" id="IPR056729">
    <property type="entry name" value="GMPPB_C"/>
</dbReference>
<dbReference type="PROSITE" id="PS00101">
    <property type="entry name" value="HEXAPEP_TRANSFERASES"/>
    <property type="match status" value="1"/>
</dbReference>
<dbReference type="AlphaFoldDB" id="A0A1G9CRD7"/>
<reference evidence="8" key="1">
    <citation type="submission" date="2016-10" db="EMBL/GenBank/DDBJ databases">
        <authorList>
            <person name="Varghese N."/>
            <person name="Submissions S."/>
        </authorList>
    </citation>
    <scope>NUCLEOTIDE SEQUENCE [LARGE SCALE GENOMIC DNA]</scope>
    <source>
        <strain evidence="8">DSM 16995</strain>
    </source>
</reference>
<dbReference type="STRING" id="246191.SAMN05660337_0768"/>
<dbReference type="PANTHER" id="PTHR43300:SF7">
    <property type="entry name" value="UDP-N-ACETYLBACILLOSAMINE N-ACETYLTRANSFERASE"/>
    <property type="match status" value="1"/>
</dbReference>
<protein>
    <submittedName>
        <fullName evidence="7">Sugar O-acyltransferase, sialic acid O-acetyltransferase NeuD family</fullName>
    </submittedName>
</protein>
<feature type="domain" description="Mannose-1-phosphate guanyltransferase C-terminal" evidence="6">
    <location>
        <begin position="90"/>
        <end position="176"/>
    </location>
</feature>
<dbReference type="GO" id="GO:0016746">
    <property type="term" value="F:acyltransferase activity"/>
    <property type="evidence" value="ECO:0007669"/>
    <property type="project" value="UniProtKB-KW"/>
</dbReference>
<evidence type="ECO:0000313" key="8">
    <source>
        <dbReference type="Proteomes" id="UP000199053"/>
    </source>
</evidence>
<dbReference type="EMBL" id="FNGA01000001">
    <property type="protein sequence ID" value="SDK54240.1"/>
    <property type="molecule type" value="Genomic_DNA"/>
</dbReference>
<sequence>MKKIIIIGAGGHGQVVADALLLMKEAEPVAFLDENPALIGTEVLGIPVPGGNSYLSKIEHDGVVLALGNNALRKRIFEELTKAGENLFTVIHPSAIISPSVKIGAGCMILAGAVINTGAEIKDNTIINTNSTIEHHNMIGPHAHIAPGSTLGGEVTVGEESMVGIGATVLPRVIIGNKAMLGAGSTATRKIPDGVTAAGMPAKRLKF</sequence>
<comment type="similarity">
    <text evidence="1">Belongs to the transferase hexapeptide repeat family.</text>
</comment>
<dbReference type="InterPro" id="IPR011004">
    <property type="entry name" value="Trimer_LpxA-like_sf"/>
</dbReference>
<dbReference type="InterPro" id="IPR041561">
    <property type="entry name" value="PglD_N"/>
</dbReference>
<keyword evidence="3" id="KW-0677">Repeat</keyword>
<dbReference type="NCBIfam" id="TIGR03570">
    <property type="entry name" value="NeuD_NnaD"/>
    <property type="match status" value="1"/>
</dbReference>